<comment type="caution">
    <text evidence="8">The sequence shown here is derived from an EMBL/GenBank/DDBJ whole genome shotgun (WGS) entry which is preliminary data.</text>
</comment>
<dbReference type="EMBL" id="BNCD01000001">
    <property type="protein sequence ID" value="GHH69151.1"/>
    <property type="molecule type" value="Genomic_DNA"/>
</dbReference>
<dbReference type="GO" id="GO:0005829">
    <property type="term" value="C:cytosol"/>
    <property type="evidence" value="ECO:0007669"/>
    <property type="project" value="TreeGrafter"/>
</dbReference>
<feature type="compositionally biased region" description="Low complexity" evidence="6">
    <location>
        <begin position="30"/>
        <end position="44"/>
    </location>
</feature>
<feature type="region of interest" description="Disordered" evidence="6">
    <location>
        <begin position="1"/>
        <end position="145"/>
    </location>
</feature>
<dbReference type="AlphaFoldDB" id="A0A919FNK2"/>
<dbReference type="PROSITE" id="PS51198">
    <property type="entry name" value="UVRD_HELICASE_ATP_BIND"/>
    <property type="match status" value="1"/>
</dbReference>
<dbReference type="GO" id="GO:0005524">
    <property type="term" value="F:ATP binding"/>
    <property type="evidence" value="ECO:0007669"/>
    <property type="project" value="UniProtKB-UniRule"/>
</dbReference>
<keyword evidence="4 5" id="KW-0067">ATP-binding</keyword>
<dbReference type="GO" id="GO:0016787">
    <property type="term" value="F:hydrolase activity"/>
    <property type="evidence" value="ECO:0007669"/>
    <property type="project" value="UniProtKB-UniRule"/>
</dbReference>
<evidence type="ECO:0000256" key="1">
    <source>
        <dbReference type="ARBA" id="ARBA00022741"/>
    </source>
</evidence>
<dbReference type="Proteomes" id="UP000603708">
    <property type="component" value="Unassembled WGS sequence"/>
</dbReference>
<evidence type="ECO:0000256" key="5">
    <source>
        <dbReference type="PROSITE-ProRule" id="PRU00560"/>
    </source>
</evidence>
<dbReference type="SUPFAM" id="SSF52540">
    <property type="entry name" value="P-loop containing nucleoside triphosphate hydrolases"/>
    <property type="match status" value="1"/>
</dbReference>
<dbReference type="Gene3D" id="3.40.50.300">
    <property type="entry name" value="P-loop containing nucleotide triphosphate hydrolases"/>
    <property type="match status" value="2"/>
</dbReference>
<feature type="domain" description="UvrD-like helicase ATP-binding" evidence="7">
    <location>
        <begin position="352"/>
        <end position="696"/>
    </location>
</feature>
<dbReference type="GO" id="GO:0043138">
    <property type="term" value="F:3'-5' DNA helicase activity"/>
    <property type="evidence" value="ECO:0007669"/>
    <property type="project" value="TreeGrafter"/>
</dbReference>
<dbReference type="InterPro" id="IPR000212">
    <property type="entry name" value="DNA_helicase_UvrD/REP"/>
</dbReference>
<accession>A0A919FNK2</accession>
<evidence type="ECO:0000256" key="3">
    <source>
        <dbReference type="ARBA" id="ARBA00022806"/>
    </source>
</evidence>
<dbReference type="PANTHER" id="PTHR11070">
    <property type="entry name" value="UVRD / RECB / PCRA DNA HELICASE FAMILY MEMBER"/>
    <property type="match status" value="1"/>
</dbReference>
<dbReference type="Pfam" id="PF00580">
    <property type="entry name" value="UvrD-helicase"/>
    <property type="match status" value="1"/>
</dbReference>
<evidence type="ECO:0000256" key="6">
    <source>
        <dbReference type="SAM" id="MobiDB-lite"/>
    </source>
</evidence>
<proteinExistence type="predicted"/>
<organism evidence="8 9">
    <name type="scientific">Streptomyces sulfonofaciens</name>
    <dbReference type="NCBI Taxonomy" id="68272"/>
    <lineage>
        <taxon>Bacteria</taxon>
        <taxon>Bacillati</taxon>
        <taxon>Actinomycetota</taxon>
        <taxon>Actinomycetes</taxon>
        <taxon>Kitasatosporales</taxon>
        <taxon>Streptomycetaceae</taxon>
        <taxon>Streptomyces</taxon>
    </lineage>
</organism>
<dbReference type="GO" id="GO:0003677">
    <property type="term" value="F:DNA binding"/>
    <property type="evidence" value="ECO:0007669"/>
    <property type="project" value="InterPro"/>
</dbReference>
<gene>
    <name evidence="8" type="ORF">GCM10018793_01170</name>
</gene>
<evidence type="ECO:0000256" key="2">
    <source>
        <dbReference type="ARBA" id="ARBA00022801"/>
    </source>
</evidence>
<feature type="compositionally biased region" description="Gly residues" evidence="6">
    <location>
        <begin position="228"/>
        <end position="256"/>
    </location>
</feature>
<evidence type="ECO:0000259" key="7">
    <source>
        <dbReference type="PROSITE" id="PS51198"/>
    </source>
</evidence>
<evidence type="ECO:0000313" key="8">
    <source>
        <dbReference type="EMBL" id="GHH69151.1"/>
    </source>
</evidence>
<feature type="compositionally biased region" description="Low complexity" evidence="6">
    <location>
        <begin position="133"/>
        <end position="144"/>
    </location>
</feature>
<reference evidence="8" key="2">
    <citation type="submission" date="2020-09" db="EMBL/GenBank/DDBJ databases">
        <authorList>
            <person name="Sun Q."/>
            <person name="Ohkuma M."/>
        </authorList>
    </citation>
    <scope>NUCLEOTIDE SEQUENCE</scope>
    <source>
        <strain evidence="8">JCM 5069</strain>
    </source>
</reference>
<keyword evidence="9" id="KW-1185">Reference proteome</keyword>
<dbReference type="GO" id="GO:0000725">
    <property type="term" value="P:recombinational repair"/>
    <property type="evidence" value="ECO:0007669"/>
    <property type="project" value="TreeGrafter"/>
</dbReference>
<keyword evidence="3 5" id="KW-0347">Helicase</keyword>
<keyword evidence="1 5" id="KW-0547">Nucleotide-binding</keyword>
<evidence type="ECO:0000313" key="9">
    <source>
        <dbReference type="Proteomes" id="UP000603708"/>
    </source>
</evidence>
<reference evidence="8" key="1">
    <citation type="journal article" date="2014" name="Int. J. Syst. Evol. Microbiol.">
        <title>Complete genome sequence of Corynebacterium casei LMG S-19264T (=DSM 44701T), isolated from a smear-ripened cheese.</title>
        <authorList>
            <consortium name="US DOE Joint Genome Institute (JGI-PGF)"/>
            <person name="Walter F."/>
            <person name="Albersmeier A."/>
            <person name="Kalinowski J."/>
            <person name="Ruckert C."/>
        </authorList>
    </citation>
    <scope>NUCLEOTIDE SEQUENCE</scope>
    <source>
        <strain evidence="8">JCM 5069</strain>
    </source>
</reference>
<evidence type="ECO:0000256" key="4">
    <source>
        <dbReference type="ARBA" id="ARBA00022840"/>
    </source>
</evidence>
<feature type="binding site" evidence="5">
    <location>
        <begin position="373"/>
        <end position="380"/>
    </location>
    <ligand>
        <name>ATP</name>
        <dbReference type="ChEBI" id="CHEBI:30616"/>
    </ligand>
</feature>
<dbReference type="InterPro" id="IPR027417">
    <property type="entry name" value="P-loop_NTPase"/>
</dbReference>
<dbReference type="InterPro" id="IPR014016">
    <property type="entry name" value="UvrD-like_ATP-bd"/>
</dbReference>
<keyword evidence="2 5" id="KW-0378">Hydrolase</keyword>
<name>A0A919FNK2_9ACTN</name>
<sequence>MPASPLWSAAGRTETGRFFRAPARIHRTTPGGAPRQRAPAAGIRTLPEAAPVSTPPAGPRPADAPSGVPAARGTRDAAQGAPENTPARTTASTAPDAAPGPAARARPETRTQAGDETGGGTPRDATTRDTTTRDTTTADGTTGDVLLAREQAHLTASRAALRAMREDAESLDIRDVTANWVNAEVLRRQIEARIKSLADLAHTPLFFGRLDYEHAPGADPAGQAGRNGQAGGAGAGGGAADGSGGAADDGPPGTGGDAATALYIGRRHVHDADGDPMVIDWRAPVSQPFYQASKKQPMDVVLRRRFGYTGGDLTAYEDEHLMDPAEAVRTSRLLQQEIERPRVGPMRDIVATIQPEQDEIVRSGLTGTVCVQGGPGTGKTAVGLHRVAYLLYAHRERLARTGTLVIGPNASFLRYIEQVLPALGELEVRQATIGELVGQVPVHGTDDPAAALVKGDARMAEVLRRALRSHVVPPQEPLVVVRGSRRWRIPAYELEEIVGELLARDIRYGAARDALPQRIAHAVLVRMEQAGEAPDDRVQDAVARNAAVKAVVKTVWPAVEPAKLVLRLLSDADFLAAHAEGLLTEEEQKTILWTRPPRSIRSAKWSAADAVLVDEAADLVSRTTSLGHVVLDEAQDLSPMQYRAVGRRCSTGSATVLGDLAQGTTPWATSSWDEALRHLGKSDAVVEELTAGFRVPREVISYASRLLPAIAPGLAEVDSVRESPGSLSVVRTTPGELTAAVLAACGEALRHEGSIGLIAADVRVPVLAEALASTGVPYLQPGEETTAASRLTLVPASLAKGLEYDYVVLDEPGAIVTAEPDERTGLRRLYVCLTRAVSGLAVLHSGPLPARLA</sequence>
<feature type="region of interest" description="Disordered" evidence="6">
    <location>
        <begin position="217"/>
        <end position="259"/>
    </location>
</feature>
<feature type="compositionally biased region" description="Low complexity" evidence="6">
    <location>
        <begin position="85"/>
        <end position="104"/>
    </location>
</feature>
<dbReference type="PANTHER" id="PTHR11070:SF45">
    <property type="entry name" value="DNA 3'-5' HELICASE"/>
    <property type="match status" value="1"/>
</dbReference>
<protein>
    <submittedName>
        <fullName evidence="8">DNA helicase</fullName>
    </submittedName>
</protein>